<dbReference type="RefSeq" id="WP_105295490.1">
    <property type="nucleotide sequence ID" value="NZ_PUEV01000086.1"/>
</dbReference>
<comment type="caution">
    <text evidence="1">The sequence shown here is derived from an EMBL/GenBank/DDBJ whole genome shotgun (WGS) entry which is preliminary data.</text>
</comment>
<dbReference type="Proteomes" id="UP000237911">
    <property type="component" value="Unassembled WGS sequence"/>
</dbReference>
<organism evidence="1 2">
    <name type="scientific">Mycolicibacter virginiensis</name>
    <dbReference type="NCBI Taxonomy" id="1795032"/>
    <lineage>
        <taxon>Bacteria</taxon>
        <taxon>Bacillati</taxon>
        <taxon>Actinomycetota</taxon>
        <taxon>Actinomycetes</taxon>
        <taxon>Mycobacteriales</taxon>
        <taxon>Mycobacteriaceae</taxon>
        <taxon>Mycolicibacter</taxon>
    </lineage>
</organism>
<sequence>MFPLSVLAFIAQMASREIESELVLWTPAVANGHQSTSSDSISRDAICAMKASTLSAISP</sequence>
<protein>
    <submittedName>
        <fullName evidence="1">Uncharacterized protein</fullName>
    </submittedName>
</protein>
<gene>
    <name evidence="1" type="ORF">C5U48_16770</name>
</gene>
<reference evidence="1 2" key="1">
    <citation type="submission" date="2018-02" db="EMBL/GenBank/DDBJ databases">
        <title>Draft genome sequence of Mycobacterium virginiense isolated from mud of a swine farm in Japan.</title>
        <authorList>
            <person name="Ohya K."/>
        </authorList>
    </citation>
    <scope>NUCLEOTIDE SEQUENCE [LARGE SCALE GENOMIC DNA]</scope>
    <source>
        <strain evidence="1 2">GF75</strain>
    </source>
</reference>
<proteinExistence type="predicted"/>
<dbReference type="AlphaFoldDB" id="A0A9X7IKV7"/>
<evidence type="ECO:0000313" key="1">
    <source>
        <dbReference type="EMBL" id="PQM51117.1"/>
    </source>
</evidence>
<name>A0A9X7IKV7_9MYCO</name>
<accession>A0A9X7IKV7</accession>
<evidence type="ECO:0000313" key="2">
    <source>
        <dbReference type="Proteomes" id="UP000237911"/>
    </source>
</evidence>
<dbReference type="EMBL" id="PUEV01000086">
    <property type="protein sequence ID" value="PQM51117.1"/>
    <property type="molecule type" value="Genomic_DNA"/>
</dbReference>
<keyword evidence="2" id="KW-1185">Reference proteome</keyword>